<keyword evidence="12 14" id="KW-0472">Membrane</keyword>
<evidence type="ECO:0000313" key="18">
    <source>
        <dbReference type="Proteomes" id="UP001151760"/>
    </source>
</evidence>
<dbReference type="Gene3D" id="1.10.238.10">
    <property type="entry name" value="EF-hand"/>
    <property type="match status" value="1"/>
</dbReference>
<evidence type="ECO:0000256" key="10">
    <source>
        <dbReference type="ARBA" id="ARBA00022989"/>
    </source>
</evidence>
<evidence type="ECO:0000256" key="5">
    <source>
        <dbReference type="ARBA" id="ARBA00022692"/>
    </source>
</evidence>
<feature type="domain" description="EF-hand" evidence="15">
    <location>
        <begin position="235"/>
        <end position="270"/>
    </location>
</feature>
<comment type="caution">
    <text evidence="17">The sequence shown here is derived from an EMBL/GenBank/DDBJ whole genome shotgun (WGS) entry which is preliminary data.</text>
</comment>
<evidence type="ECO:0000256" key="6">
    <source>
        <dbReference type="ARBA" id="ARBA00022723"/>
    </source>
</evidence>
<dbReference type="Pfam" id="PF08030">
    <property type="entry name" value="NAD_binding_6"/>
    <property type="match status" value="1"/>
</dbReference>
<evidence type="ECO:0000256" key="3">
    <source>
        <dbReference type="ARBA" id="ARBA00022559"/>
    </source>
</evidence>
<keyword evidence="3" id="KW-0575">Peroxidase</keyword>
<dbReference type="CDD" id="cd06186">
    <property type="entry name" value="NOX_Duox_like_FAD_NADP"/>
    <property type="match status" value="1"/>
</dbReference>
<evidence type="ECO:0000256" key="8">
    <source>
        <dbReference type="ARBA" id="ARBA00022837"/>
    </source>
</evidence>
<dbReference type="InterPro" id="IPR011992">
    <property type="entry name" value="EF-hand-dom_pair"/>
</dbReference>
<dbReference type="InterPro" id="IPR018247">
    <property type="entry name" value="EF_Hand_1_Ca_BS"/>
</dbReference>
<evidence type="ECO:0000256" key="13">
    <source>
        <dbReference type="SAM" id="MobiDB-lite"/>
    </source>
</evidence>
<dbReference type="Pfam" id="PF01794">
    <property type="entry name" value="Ferric_reduct"/>
    <property type="match status" value="1"/>
</dbReference>
<keyword evidence="11" id="KW-0560">Oxidoreductase</keyword>
<dbReference type="Proteomes" id="UP001151760">
    <property type="component" value="Unassembled WGS sequence"/>
</dbReference>
<feature type="domain" description="FAD-binding FR-type" evidence="16">
    <location>
        <begin position="605"/>
        <end position="717"/>
    </location>
</feature>
<dbReference type="PROSITE" id="PS51384">
    <property type="entry name" value="FAD_FR"/>
    <property type="match status" value="1"/>
</dbReference>
<dbReference type="InterPro" id="IPR039261">
    <property type="entry name" value="FNR_nucleotide-bd"/>
</dbReference>
<feature type="compositionally biased region" description="Polar residues" evidence="13">
    <location>
        <begin position="10"/>
        <end position="42"/>
    </location>
</feature>
<keyword evidence="5 14" id="KW-0812">Transmembrane</keyword>
<evidence type="ECO:0000256" key="4">
    <source>
        <dbReference type="ARBA" id="ARBA00022630"/>
    </source>
</evidence>
<dbReference type="SMART" id="SM00054">
    <property type="entry name" value="EFh"/>
    <property type="match status" value="2"/>
</dbReference>
<dbReference type="InterPro" id="IPR017927">
    <property type="entry name" value="FAD-bd_FR_type"/>
</dbReference>
<keyword evidence="7" id="KW-0274">FAD</keyword>
<dbReference type="SUPFAM" id="SSF63380">
    <property type="entry name" value="Riboflavin synthase domain-like"/>
    <property type="match status" value="1"/>
</dbReference>
<dbReference type="Pfam" id="PF08022">
    <property type="entry name" value="FAD_binding_8"/>
    <property type="match status" value="1"/>
</dbReference>
<dbReference type="Gene3D" id="2.40.30.10">
    <property type="entry name" value="Translation factors"/>
    <property type="match status" value="1"/>
</dbReference>
<protein>
    <submittedName>
        <fullName evidence="17">NAD(P)H, H(2)O(2)-forming oxidase</fullName>
    </submittedName>
</protein>
<dbReference type="SUPFAM" id="SSF52343">
    <property type="entry name" value="Ferredoxin reductase-like, C-terminal NADP-linked domain"/>
    <property type="match status" value="1"/>
</dbReference>
<comment type="similarity">
    <text evidence="2">Belongs to the RBOH (TC 5.B.1.3) family.</text>
</comment>
<evidence type="ECO:0000256" key="7">
    <source>
        <dbReference type="ARBA" id="ARBA00022827"/>
    </source>
</evidence>
<proteinExistence type="inferred from homology"/>
<evidence type="ECO:0000256" key="14">
    <source>
        <dbReference type="SAM" id="Phobius"/>
    </source>
</evidence>
<gene>
    <name evidence="17" type="ORF">Tco_1043756</name>
</gene>
<evidence type="ECO:0000256" key="2">
    <source>
        <dbReference type="ARBA" id="ARBA00007975"/>
    </source>
</evidence>
<organism evidence="17 18">
    <name type="scientific">Tanacetum coccineum</name>
    <dbReference type="NCBI Taxonomy" id="301880"/>
    <lineage>
        <taxon>Eukaryota</taxon>
        <taxon>Viridiplantae</taxon>
        <taxon>Streptophyta</taxon>
        <taxon>Embryophyta</taxon>
        <taxon>Tracheophyta</taxon>
        <taxon>Spermatophyta</taxon>
        <taxon>Magnoliopsida</taxon>
        <taxon>eudicotyledons</taxon>
        <taxon>Gunneridae</taxon>
        <taxon>Pentapetalae</taxon>
        <taxon>asterids</taxon>
        <taxon>campanulids</taxon>
        <taxon>Asterales</taxon>
        <taxon>Asteraceae</taxon>
        <taxon>Asteroideae</taxon>
        <taxon>Anthemideae</taxon>
        <taxon>Anthemidinae</taxon>
        <taxon>Tanacetum</taxon>
    </lineage>
</organism>
<dbReference type="InterPro" id="IPR017938">
    <property type="entry name" value="Riboflavin_synthase-like_b-brl"/>
</dbReference>
<feature type="domain" description="EF-hand" evidence="15">
    <location>
        <begin position="279"/>
        <end position="314"/>
    </location>
</feature>
<keyword evidence="8" id="KW-0106">Calcium</keyword>
<feature type="region of interest" description="Disordered" evidence="13">
    <location>
        <begin position="1"/>
        <end position="43"/>
    </location>
</feature>
<evidence type="ECO:0000259" key="16">
    <source>
        <dbReference type="PROSITE" id="PS51384"/>
    </source>
</evidence>
<dbReference type="PANTHER" id="PTHR11972:SF164">
    <property type="entry name" value="NAD(P)H OXIDASE (H(2)O(2)-FORMING)"/>
    <property type="match status" value="1"/>
</dbReference>
<comment type="subcellular location">
    <subcellularLocation>
        <location evidence="1">Membrane</location>
        <topology evidence="1">Multi-pass membrane protein</topology>
    </subcellularLocation>
</comment>
<dbReference type="InterPro" id="IPR002048">
    <property type="entry name" value="EF_hand_dom"/>
</dbReference>
<dbReference type="PROSITE" id="PS00018">
    <property type="entry name" value="EF_HAND_1"/>
    <property type="match status" value="1"/>
</dbReference>
<sequence length="929" mass="104394">MGTSDGADQKSFSGSFNKRGSSKSTRFEDTVNSSSAGGSMRSNNKDDYVITLAVGEDDMLAVHSVETAEGVDVDDPESTLLSKELEKRSSFGKLVARSASAGIRHVSGELKKLASCSQPPIVGQSELIVGQSDRTKSAAINALTRLNFISTKTVSADGTIKDPWEAVEEQFKKLTAKTTGLLPRALFGECIGMDKDSNDFAGELFDALSRRRNYKGYLINKTQMKEFWDQIVDESFDSRLQTFFDLVDKDANGQISKDEVQEIISLSASANKLSNIHTQADEYATMIMEELDRDGHGYILIEELERLLLQAPEESVRGDSKSLSIMLSKDLKMQRDSNIIKRGYNRMKYFLQDNWQRIWVIALWVGIMAGLFTYKYIQYKNRAAYDVMGHCVSIAKGAAETLKFNMALILLPVCRNTITWLRNKTNLSVVVPFADNINFHQLIAFGITIGTGLHAISHLACDFPRLLAATEEEYEPMVQYFGEQPNTYWHFVKGTEGWTGIAMVVLMAIAFTLATPRLRNGKLKRPNLLMKSTLFNAFWKLVMKITGFNSFWYSHHLFIIVYGMLIFHGIKLYLTKEWYKKTTWMYLAVPVLLYACERLTRAIRSRVKPVKILKAAPHGVYPANMLELQMSKPPGFKYRSGQYMFVNCKAVAPFEWHPFSITSAPGDDYLSVHIRMVGDWTKQLKKVFSEVSQLPANGKSGPPRVKIDGPYGAPAQDYEKYDIVLLVGSGIGATPMVSIVKDIVNNMKGRQKEVEALESGGNTSLPPASPLSKKHASNFKTTRAYFYWVTREQGSFDWFKDVLDEFAEAGYDNVIEMHNYCTSVYEKDDARVALITMLQSLNHAKNGVDVVSGTHVKSHFGRPDWRRVYRHIAASHTGQRIDVVAPTYSSSIDDNATVASFLDPHTKDEDPNRTNGFLRRVGYQASWSN</sequence>
<dbReference type="InterPro" id="IPR013112">
    <property type="entry name" value="FAD-bd_8"/>
</dbReference>
<keyword evidence="6" id="KW-0479">Metal-binding</keyword>
<dbReference type="InterPro" id="IPR050369">
    <property type="entry name" value="RBOH/FRE"/>
</dbReference>
<evidence type="ECO:0000256" key="12">
    <source>
        <dbReference type="ARBA" id="ARBA00023136"/>
    </source>
</evidence>
<keyword evidence="18" id="KW-1185">Reference proteome</keyword>
<feature type="transmembrane region" description="Helical" evidence="14">
    <location>
        <begin position="497"/>
        <end position="516"/>
    </location>
</feature>
<feature type="transmembrane region" description="Helical" evidence="14">
    <location>
        <begin position="358"/>
        <end position="377"/>
    </location>
</feature>
<reference evidence="17" key="1">
    <citation type="journal article" date="2022" name="Int. J. Mol. Sci.">
        <title>Draft Genome of Tanacetum Coccineum: Genomic Comparison of Closely Related Tanacetum-Family Plants.</title>
        <authorList>
            <person name="Yamashiro T."/>
            <person name="Shiraishi A."/>
            <person name="Nakayama K."/>
            <person name="Satake H."/>
        </authorList>
    </citation>
    <scope>NUCLEOTIDE SEQUENCE</scope>
</reference>
<evidence type="ECO:0000259" key="15">
    <source>
        <dbReference type="PROSITE" id="PS50222"/>
    </source>
</evidence>
<dbReference type="InterPro" id="IPR013130">
    <property type="entry name" value="Fe3_Rdtase_TM_dom"/>
</dbReference>
<evidence type="ECO:0000256" key="9">
    <source>
        <dbReference type="ARBA" id="ARBA00022857"/>
    </source>
</evidence>
<dbReference type="EMBL" id="BQNB010018676">
    <property type="protein sequence ID" value="GJT77031.1"/>
    <property type="molecule type" value="Genomic_DNA"/>
</dbReference>
<dbReference type="PRINTS" id="PR00466">
    <property type="entry name" value="GP91PHOX"/>
</dbReference>
<dbReference type="InterPro" id="IPR013121">
    <property type="entry name" value="Fe_red_NAD-bd_6"/>
</dbReference>
<dbReference type="SFLD" id="SFLDG01169">
    <property type="entry name" value="NADPH_oxidase_subgroup_(NOX)"/>
    <property type="match status" value="1"/>
</dbReference>
<dbReference type="SUPFAM" id="SSF47473">
    <property type="entry name" value="EF-hand"/>
    <property type="match status" value="1"/>
</dbReference>
<dbReference type="Pfam" id="PF08414">
    <property type="entry name" value="NADPH_Ox"/>
    <property type="match status" value="1"/>
</dbReference>
<dbReference type="PROSITE" id="PS50222">
    <property type="entry name" value="EF_HAND_2"/>
    <property type="match status" value="2"/>
</dbReference>
<feature type="transmembrane region" description="Helical" evidence="14">
    <location>
        <begin position="553"/>
        <end position="574"/>
    </location>
</feature>
<dbReference type="InterPro" id="IPR013623">
    <property type="entry name" value="NADPH_Ox"/>
</dbReference>
<dbReference type="InterPro" id="IPR000778">
    <property type="entry name" value="Cyt_b245_heavy_chain"/>
</dbReference>
<accession>A0ABQ5GN08</accession>
<name>A0ABQ5GN08_9ASTR</name>
<reference evidence="17" key="2">
    <citation type="submission" date="2022-01" db="EMBL/GenBank/DDBJ databases">
        <authorList>
            <person name="Yamashiro T."/>
            <person name="Shiraishi A."/>
            <person name="Satake H."/>
            <person name="Nakayama K."/>
        </authorList>
    </citation>
    <scope>NUCLEOTIDE SEQUENCE</scope>
</reference>
<keyword evidence="10 14" id="KW-1133">Transmembrane helix</keyword>
<keyword evidence="4" id="KW-0285">Flavoprotein</keyword>
<evidence type="ECO:0000256" key="11">
    <source>
        <dbReference type="ARBA" id="ARBA00023002"/>
    </source>
</evidence>
<evidence type="ECO:0000313" key="17">
    <source>
        <dbReference type="EMBL" id="GJT77031.1"/>
    </source>
</evidence>
<dbReference type="Gene3D" id="3.40.50.80">
    <property type="entry name" value="Nucleotide-binding domain of ferredoxin-NADP reductase (FNR) module"/>
    <property type="match status" value="1"/>
</dbReference>
<evidence type="ECO:0000256" key="1">
    <source>
        <dbReference type="ARBA" id="ARBA00004141"/>
    </source>
</evidence>
<dbReference type="PANTHER" id="PTHR11972">
    <property type="entry name" value="NADPH OXIDASE"/>
    <property type="match status" value="1"/>
</dbReference>
<keyword evidence="9" id="KW-0521">NADP</keyword>